<sequence length="173" mass="19390">MDQHQQAYEHLVEEQGVPQQQLTDGDDPLNRKPYHDEVPMITRGPPQTNSLPLVTIPNVSPSMVITEPVPPDHLPLAIFTTICCFWPLGIFAILRARDVHKKAWQGNMEGAREASRRSRLFSLIALVIGISIHVVCIIVIIISITRNIQFAKDAANLYTPNDSSDEDTQSSWN</sequence>
<accession>A0ABM0GWL6</accession>
<gene>
    <name evidence="9" type="primary">LOC100377841</name>
</gene>
<dbReference type="PANTHER" id="PTHR14948:SF25">
    <property type="entry name" value="DUF4190 DOMAIN-CONTAINING PROTEIN"/>
    <property type="match status" value="1"/>
</dbReference>
<feature type="transmembrane region" description="Helical" evidence="7">
    <location>
        <begin position="73"/>
        <end position="94"/>
    </location>
</feature>
<organism evidence="8 9">
    <name type="scientific">Saccoglossus kowalevskii</name>
    <name type="common">Acorn worm</name>
    <dbReference type="NCBI Taxonomy" id="10224"/>
    <lineage>
        <taxon>Eukaryota</taxon>
        <taxon>Metazoa</taxon>
        <taxon>Hemichordata</taxon>
        <taxon>Enteropneusta</taxon>
        <taxon>Harrimaniidae</taxon>
        <taxon>Saccoglossus</taxon>
    </lineage>
</organism>
<evidence type="ECO:0000256" key="2">
    <source>
        <dbReference type="ARBA" id="ARBA00006843"/>
    </source>
</evidence>
<comment type="subcellular location">
    <subcellularLocation>
        <location evidence="1">Membrane</location>
    </subcellularLocation>
</comment>
<evidence type="ECO:0000256" key="7">
    <source>
        <dbReference type="SAM" id="Phobius"/>
    </source>
</evidence>
<keyword evidence="5 7" id="KW-0472">Membrane</keyword>
<dbReference type="InterPro" id="IPR007593">
    <property type="entry name" value="CD225/Dispanin_fam"/>
</dbReference>
<feature type="transmembrane region" description="Helical" evidence="7">
    <location>
        <begin position="120"/>
        <end position="144"/>
    </location>
</feature>
<evidence type="ECO:0000256" key="6">
    <source>
        <dbReference type="SAM" id="MobiDB-lite"/>
    </source>
</evidence>
<dbReference type="Proteomes" id="UP000694865">
    <property type="component" value="Unplaced"/>
</dbReference>
<keyword evidence="8" id="KW-1185">Reference proteome</keyword>
<name>A0ABM0GWL6_SACKO</name>
<dbReference type="Pfam" id="PF04505">
    <property type="entry name" value="CD225"/>
    <property type="match status" value="1"/>
</dbReference>
<keyword evidence="3 7" id="KW-0812">Transmembrane</keyword>
<dbReference type="PANTHER" id="PTHR14948">
    <property type="entry name" value="NG5"/>
    <property type="match status" value="1"/>
</dbReference>
<evidence type="ECO:0000256" key="3">
    <source>
        <dbReference type="ARBA" id="ARBA00022692"/>
    </source>
</evidence>
<reference evidence="9" key="1">
    <citation type="submission" date="2025-08" db="UniProtKB">
        <authorList>
            <consortium name="RefSeq"/>
        </authorList>
    </citation>
    <scope>IDENTIFICATION</scope>
    <source>
        <tissue evidence="9">Testes</tissue>
    </source>
</reference>
<dbReference type="RefSeq" id="XP_002738942.1">
    <property type="nucleotide sequence ID" value="XM_002738896.1"/>
</dbReference>
<feature type="region of interest" description="Disordered" evidence="6">
    <location>
        <begin position="1"/>
        <end position="33"/>
    </location>
</feature>
<protein>
    <submittedName>
        <fullName evidence="9">Proline-rich transmembrane protein 1-like</fullName>
    </submittedName>
</protein>
<evidence type="ECO:0000256" key="5">
    <source>
        <dbReference type="ARBA" id="ARBA00023136"/>
    </source>
</evidence>
<evidence type="ECO:0000313" key="9">
    <source>
        <dbReference type="RefSeq" id="XP_002738942.1"/>
    </source>
</evidence>
<keyword evidence="4 7" id="KW-1133">Transmembrane helix</keyword>
<dbReference type="InterPro" id="IPR051423">
    <property type="entry name" value="CD225/Dispanin"/>
</dbReference>
<evidence type="ECO:0000256" key="4">
    <source>
        <dbReference type="ARBA" id="ARBA00022989"/>
    </source>
</evidence>
<dbReference type="GeneID" id="100377841"/>
<evidence type="ECO:0000256" key="1">
    <source>
        <dbReference type="ARBA" id="ARBA00004370"/>
    </source>
</evidence>
<proteinExistence type="inferred from homology"/>
<comment type="similarity">
    <text evidence="2">Belongs to the CD225/Dispanin family.</text>
</comment>
<evidence type="ECO:0000313" key="8">
    <source>
        <dbReference type="Proteomes" id="UP000694865"/>
    </source>
</evidence>